<keyword evidence="2" id="KW-1133">Transmembrane helix</keyword>
<reference evidence="3" key="1">
    <citation type="journal article" date="2023" name="Science">
        <title>Genome structures resolve the early diversification of teleost fishes.</title>
        <authorList>
            <person name="Parey E."/>
            <person name="Louis A."/>
            <person name="Montfort J."/>
            <person name="Bouchez O."/>
            <person name="Roques C."/>
            <person name="Iampietro C."/>
            <person name="Lluch J."/>
            <person name="Castinel A."/>
            <person name="Donnadieu C."/>
            <person name="Desvignes T."/>
            <person name="Floi Bucao C."/>
            <person name="Jouanno E."/>
            <person name="Wen M."/>
            <person name="Mejri S."/>
            <person name="Dirks R."/>
            <person name="Jansen H."/>
            <person name="Henkel C."/>
            <person name="Chen W.J."/>
            <person name="Zahm M."/>
            <person name="Cabau C."/>
            <person name="Klopp C."/>
            <person name="Thompson A.W."/>
            <person name="Robinson-Rechavi M."/>
            <person name="Braasch I."/>
            <person name="Lecointre G."/>
            <person name="Bobe J."/>
            <person name="Postlethwait J.H."/>
            <person name="Berthelot C."/>
            <person name="Roest Crollius H."/>
            <person name="Guiguen Y."/>
        </authorList>
    </citation>
    <scope>NUCLEOTIDE SEQUENCE</scope>
    <source>
        <strain evidence="3">WJC10195</strain>
    </source>
</reference>
<sequence>MISRCPLLNRPSSQSLIVVYLYFQSISLASHFTLTVGFPVLDRRMHRTQQRERTASHVTPTPSAKTSRAQGCRAALLPSSEERHSHAL</sequence>
<keyword evidence="2" id="KW-0472">Membrane</keyword>
<name>A0A9Q1G624_SYNKA</name>
<gene>
    <name evidence="3" type="ORF">SKAU_G00061920</name>
</gene>
<accession>A0A9Q1G624</accession>
<dbReference type="EMBL" id="JAINUF010000002">
    <property type="protein sequence ID" value="KAJ8375612.1"/>
    <property type="molecule type" value="Genomic_DNA"/>
</dbReference>
<protein>
    <submittedName>
        <fullName evidence="3">Uncharacterized protein</fullName>
    </submittedName>
</protein>
<evidence type="ECO:0000256" key="1">
    <source>
        <dbReference type="SAM" id="MobiDB-lite"/>
    </source>
</evidence>
<dbReference type="Proteomes" id="UP001152622">
    <property type="component" value="Chromosome 2"/>
</dbReference>
<feature type="region of interest" description="Disordered" evidence="1">
    <location>
        <begin position="46"/>
        <end position="70"/>
    </location>
</feature>
<organism evidence="3 4">
    <name type="scientific">Synaphobranchus kaupii</name>
    <name type="common">Kaup's arrowtooth eel</name>
    <dbReference type="NCBI Taxonomy" id="118154"/>
    <lineage>
        <taxon>Eukaryota</taxon>
        <taxon>Metazoa</taxon>
        <taxon>Chordata</taxon>
        <taxon>Craniata</taxon>
        <taxon>Vertebrata</taxon>
        <taxon>Euteleostomi</taxon>
        <taxon>Actinopterygii</taxon>
        <taxon>Neopterygii</taxon>
        <taxon>Teleostei</taxon>
        <taxon>Anguilliformes</taxon>
        <taxon>Synaphobranchidae</taxon>
        <taxon>Synaphobranchus</taxon>
    </lineage>
</organism>
<proteinExistence type="predicted"/>
<feature type="transmembrane region" description="Helical" evidence="2">
    <location>
        <begin position="20"/>
        <end position="41"/>
    </location>
</feature>
<dbReference type="AlphaFoldDB" id="A0A9Q1G624"/>
<comment type="caution">
    <text evidence="3">The sequence shown here is derived from an EMBL/GenBank/DDBJ whole genome shotgun (WGS) entry which is preliminary data.</text>
</comment>
<feature type="compositionally biased region" description="Polar residues" evidence="1">
    <location>
        <begin position="56"/>
        <end position="69"/>
    </location>
</feature>
<evidence type="ECO:0000256" key="2">
    <source>
        <dbReference type="SAM" id="Phobius"/>
    </source>
</evidence>
<keyword evidence="2" id="KW-0812">Transmembrane</keyword>
<evidence type="ECO:0000313" key="3">
    <source>
        <dbReference type="EMBL" id="KAJ8375612.1"/>
    </source>
</evidence>
<keyword evidence="4" id="KW-1185">Reference proteome</keyword>
<evidence type="ECO:0000313" key="4">
    <source>
        <dbReference type="Proteomes" id="UP001152622"/>
    </source>
</evidence>